<keyword evidence="2" id="KW-1133">Transmembrane helix</keyword>
<feature type="transmembrane region" description="Helical" evidence="2">
    <location>
        <begin position="133"/>
        <end position="153"/>
    </location>
</feature>
<gene>
    <name evidence="3" type="ORF">NP048_00795</name>
</gene>
<organism evidence="3 4">
    <name type="scientific">Cellulomonas xiejunii</name>
    <dbReference type="NCBI Taxonomy" id="2968083"/>
    <lineage>
        <taxon>Bacteria</taxon>
        <taxon>Bacillati</taxon>
        <taxon>Actinomycetota</taxon>
        <taxon>Actinomycetes</taxon>
        <taxon>Micrococcales</taxon>
        <taxon>Cellulomonadaceae</taxon>
        <taxon>Cellulomonas</taxon>
    </lineage>
</organism>
<keyword evidence="4" id="KW-1185">Reference proteome</keyword>
<feature type="transmembrane region" description="Helical" evidence="2">
    <location>
        <begin position="57"/>
        <end position="78"/>
    </location>
</feature>
<name>A0ABY5KRH3_9CELL</name>
<feature type="compositionally biased region" description="Basic and acidic residues" evidence="1">
    <location>
        <begin position="215"/>
        <end position="224"/>
    </location>
</feature>
<evidence type="ECO:0000256" key="1">
    <source>
        <dbReference type="SAM" id="MobiDB-lite"/>
    </source>
</evidence>
<accession>A0ABY5KRH3</accession>
<dbReference type="Proteomes" id="UP001316384">
    <property type="component" value="Chromosome"/>
</dbReference>
<protein>
    <submittedName>
        <fullName evidence="3">Uncharacterized protein</fullName>
    </submittedName>
</protein>
<reference evidence="3 4" key="1">
    <citation type="submission" date="2022-07" db="EMBL/GenBank/DDBJ databases">
        <title>Novel species in genus cellulomonas.</title>
        <authorList>
            <person name="Ye L."/>
        </authorList>
    </citation>
    <scope>NUCLEOTIDE SEQUENCE [LARGE SCALE GENOMIC DNA]</scope>
    <source>
        <strain evidence="4">zg-B89</strain>
    </source>
</reference>
<sequence>MRRPAKNAVPAGRRVLQAITRTGFALCVPAGVVGFVLLGVADAMADVPGDTPQGEAGFLLLFFGLFGPFGFWCAHLAVEQWVDGESGRFYGGKYSTPVTVAGTAAFGLLSLGLFTMGLSPVMDFLPDEGGGSAAGILILVVGSILLSILVAAVAGGIALFGWRGAVVGVVFGVGFALAVLGPRLVGVVLLVLGTGGFYGLLALARTHKGAARKSNTREGAARKDNTRRRPSTPVADADLPITDADPPIAYPALPVTYPALPVTDADITDADITDADVTDADVTDADVADADLPGAGR</sequence>
<evidence type="ECO:0000313" key="4">
    <source>
        <dbReference type="Proteomes" id="UP001316384"/>
    </source>
</evidence>
<dbReference type="RefSeq" id="WP_227577075.1">
    <property type="nucleotide sequence ID" value="NZ_CP101987.1"/>
</dbReference>
<evidence type="ECO:0000313" key="3">
    <source>
        <dbReference type="EMBL" id="UUI72041.1"/>
    </source>
</evidence>
<keyword evidence="2" id="KW-0812">Transmembrane</keyword>
<feature type="transmembrane region" description="Helical" evidence="2">
    <location>
        <begin position="160"/>
        <end position="178"/>
    </location>
</feature>
<feature type="region of interest" description="Disordered" evidence="1">
    <location>
        <begin position="212"/>
        <end position="243"/>
    </location>
</feature>
<proteinExistence type="predicted"/>
<feature type="transmembrane region" description="Helical" evidence="2">
    <location>
        <begin position="23"/>
        <end position="45"/>
    </location>
</feature>
<dbReference type="EMBL" id="CP101987">
    <property type="protein sequence ID" value="UUI72041.1"/>
    <property type="molecule type" value="Genomic_DNA"/>
</dbReference>
<evidence type="ECO:0000256" key="2">
    <source>
        <dbReference type="SAM" id="Phobius"/>
    </source>
</evidence>
<feature type="transmembrane region" description="Helical" evidence="2">
    <location>
        <begin position="184"/>
        <end position="204"/>
    </location>
</feature>
<keyword evidence="2" id="KW-0472">Membrane</keyword>
<feature type="transmembrane region" description="Helical" evidence="2">
    <location>
        <begin position="98"/>
        <end position="121"/>
    </location>
</feature>